<accession>A0A4Q0YGN5</accession>
<dbReference type="AlphaFoldDB" id="A0A4Q0YGN5"/>
<gene>
    <name evidence="2" type="ORF">CRV08_08055</name>
</gene>
<feature type="transmembrane region" description="Helical" evidence="1">
    <location>
        <begin position="6"/>
        <end position="25"/>
    </location>
</feature>
<dbReference type="Proteomes" id="UP000290172">
    <property type="component" value="Unassembled WGS sequence"/>
</dbReference>
<comment type="caution">
    <text evidence="2">The sequence shown here is derived from an EMBL/GenBank/DDBJ whole genome shotgun (WGS) entry which is preliminary data.</text>
</comment>
<evidence type="ECO:0008006" key="4">
    <source>
        <dbReference type="Google" id="ProtNLM"/>
    </source>
</evidence>
<dbReference type="Gene3D" id="3.30.700.10">
    <property type="entry name" value="Glycoprotein, Type 4 Pilin"/>
    <property type="match status" value="1"/>
</dbReference>
<keyword evidence="1" id="KW-0812">Transmembrane</keyword>
<sequence>MKKTFSLLETILVIVIISILIAYFIPKAKKSLNFANSSQIKSELALIRNGILKKITKNRLLGEDITFNLDEESVQAQNSKLFSNILDFPLLSTNLSKKEIGRWIKISKNRYRIYFSQEGFLDYSYGNGVFKCLSDKELCEKYE</sequence>
<reference evidence="2 3" key="1">
    <citation type="submission" date="2017-10" db="EMBL/GenBank/DDBJ databases">
        <title>Genomics of the genus Arcobacter.</title>
        <authorList>
            <person name="Perez-Cataluna A."/>
            <person name="Figueras M.J."/>
        </authorList>
    </citation>
    <scope>NUCLEOTIDE SEQUENCE [LARGE SCALE GENOMIC DNA]</scope>
    <source>
        <strain evidence="2 3">CECT 8993</strain>
    </source>
</reference>
<organism evidence="2 3">
    <name type="scientific">Halarcobacter ebronensis</name>
    <dbReference type="NCBI Taxonomy" id="1462615"/>
    <lineage>
        <taxon>Bacteria</taxon>
        <taxon>Pseudomonadati</taxon>
        <taxon>Campylobacterota</taxon>
        <taxon>Epsilonproteobacteria</taxon>
        <taxon>Campylobacterales</taxon>
        <taxon>Arcobacteraceae</taxon>
        <taxon>Halarcobacter</taxon>
    </lineage>
</organism>
<evidence type="ECO:0000256" key="1">
    <source>
        <dbReference type="SAM" id="Phobius"/>
    </source>
</evidence>
<dbReference type="EMBL" id="PDKJ01000006">
    <property type="protein sequence ID" value="RXJ68199.1"/>
    <property type="molecule type" value="Genomic_DNA"/>
</dbReference>
<name>A0A4Q0YGN5_9BACT</name>
<dbReference type="SUPFAM" id="SSF54523">
    <property type="entry name" value="Pili subunits"/>
    <property type="match status" value="1"/>
</dbReference>
<dbReference type="RefSeq" id="WP_128980912.1">
    <property type="nucleotide sequence ID" value="NZ_PDKJ01000006.1"/>
</dbReference>
<evidence type="ECO:0000313" key="3">
    <source>
        <dbReference type="Proteomes" id="UP000290172"/>
    </source>
</evidence>
<keyword evidence="1" id="KW-1133">Transmembrane helix</keyword>
<proteinExistence type="predicted"/>
<evidence type="ECO:0000313" key="2">
    <source>
        <dbReference type="EMBL" id="RXJ68199.1"/>
    </source>
</evidence>
<keyword evidence="1" id="KW-0472">Membrane</keyword>
<dbReference type="InterPro" id="IPR045584">
    <property type="entry name" value="Pilin-like"/>
</dbReference>
<protein>
    <recommendedName>
        <fullName evidence="4">Prepilin-type cleavage/methylation domain-containing protein</fullName>
    </recommendedName>
</protein>